<evidence type="ECO:0000256" key="1">
    <source>
        <dbReference type="SAM" id="MobiDB-lite"/>
    </source>
</evidence>
<name>A0A318XZ13_9FIRM</name>
<dbReference type="EMBL" id="QKMR01000007">
    <property type="protein sequence ID" value="PYG88160.1"/>
    <property type="molecule type" value="Genomic_DNA"/>
</dbReference>
<dbReference type="Proteomes" id="UP000248132">
    <property type="component" value="Unassembled WGS sequence"/>
</dbReference>
<evidence type="ECO:0000313" key="2">
    <source>
        <dbReference type="EMBL" id="PYG88160.1"/>
    </source>
</evidence>
<proteinExistence type="predicted"/>
<protein>
    <submittedName>
        <fullName evidence="2">Uncharacterized protein</fullName>
    </submittedName>
</protein>
<organism evidence="2 3">
    <name type="scientific">Ruminiclostridium sufflavum DSM 19573</name>
    <dbReference type="NCBI Taxonomy" id="1121337"/>
    <lineage>
        <taxon>Bacteria</taxon>
        <taxon>Bacillati</taxon>
        <taxon>Bacillota</taxon>
        <taxon>Clostridia</taxon>
        <taxon>Eubacteriales</taxon>
        <taxon>Oscillospiraceae</taxon>
        <taxon>Ruminiclostridium</taxon>
    </lineage>
</organism>
<comment type="caution">
    <text evidence="2">The sequence shown here is derived from an EMBL/GenBank/DDBJ whole genome shotgun (WGS) entry which is preliminary data.</text>
</comment>
<feature type="compositionally biased region" description="Polar residues" evidence="1">
    <location>
        <begin position="21"/>
        <end position="32"/>
    </location>
</feature>
<keyword evidence="3" id="KW-1185">Reference proteome</keyword>
<evidence type="ECO:0000313" key="3">
    <source>
        <dbReference type="Proteomes" id="UP000248132"/>
    </source>
</evidence>
<gene>
    <name evidence="2" type="ORF">LY28_01491</name>
</gene>
<dbReference type="AlphaFoldDB" id="A0A318XZ13"/>
<feature type="region of interest" description="Disordered" evidence="1">
    <location>
        <begin position="1"/>
        <end position="52"/>
    </location>
</feature>
<reference evidence="2 3" key="1">
    <citation type="submission" date="2018-06" db="EMBL/GenBank/DDBJ databases">
        <title>Genomic Encyclopedia of Type Strains, Phase I: the one thousand microbial genomes (KMG-I) project.</title>
        <authorList>
            <person name="Kyrpides N."/>
        </authorList>
    </citation>
    <scope>NUCLEOTIDE SEQUENCE [LARGE SCALE GENOMIC DNA]</scope>
    <source>
        <strain evidence="2 3">DSM 19573</strain>
    </source>
</reference>
<dbReference type="RefSeq" id="WP_110461546.1">
    <property type="nucleotide sequence ID" value="NZ_QKMR01000007.1"/>
</dbReference>
<accession>A0A318XZ13</accession>
<feature type="compositionally biased region" description="Basic residues" evidence="1">
    <location>
        <begin position="1"/>
        <end position="15"/>
    </location>
</feature>
<dbReference type="OrthoDB" id="1739877at2"/>
<sequence length="126" mass="13966">MVYSKHTPKSRKYKKNNSYSTEYKTAVPNSEGSKAAPPDSGENTLPSAGPVNMKEKKSFPAFGFLNSLFGSDDRAERSDKSLFNILGHDICLDDLLLVGLILLLLTDKMEDEILLLVLAYLLLDII</sequence>